<name>A0A6H3NUD0_9LEPT</name>
<dbReference type="Proteomes" id="UP000297649">
    <property type="component" value="Unassembled WGS sequence"/>
</dbReference>
<sequence>MKQILKEFCPMLIVILTNCSVGKKEEACKYYLDRDYKFYCKALAFSVTTYKEDRNLGQVIGSNIVLVGCATYLKKKKECESEENQYLPGFYGMNLFFETSNFLDRIVKS</sequence>
<dbReference type="EMBL" id="RQHU01000005">
    <property type="protein sequence ID" value="TGN14983.1"/>
    <property type="molecule type" value="Genomic_DNA"/>
</dbReference>
<keyword evidence="2" id="KW-1185">Reference proteome</keyword>
<evidence type="ECO:0000313" key="1">
    <source>
        <dbReference type="EMBL" id="TGN14983.1"/>
    </source>
</evidence>
<gene>
    <name evidence="1" type="ORF">EHR08_01375</name>
</gene>
<evidence type="ECO:0000313" key="2">
    <source>
        <dbReference type="Proteomes" id="UP000297649"/>
    </source>
</evidence>
<organism evidence="1 2">
    <name type="scientific">Leptospira bandrabouensis</name>
    <dbReference type="NCBI Taxonomy" id="2484903"/>
    <lineage>
        <taxon>Bacteria</taxon>
        <taxon>Pseudomonadati</taxon>
        <taxon>Spirochaetota</taxon>
        <taxon>Spirochaetia</taxon>
        <taxon>Leptospirales</taxon>
        <taxon>Leptospiraceae</taxon>
        <taxon>Leptospira</taxon>
    </lineage>
</organism>
<accession>A0A6H3NUD0</accession>
<proteinExistence type="predicted"/>
<dbReference type="OrthoDB" id="343997at2"/>
<comment type="caution">
    <text evidence="1">The sequence shown here is derived from an EMBL/GenBank/DDBJ whole genome shotgun (WGS) entry which is preliminary data.</text>
</comment>
<reference evidence="1" key="1">
    <citation type="journal article" date="2019" name="PLoS Negl. Trop. Dis.">
        <title>Revisiting the worldwide diversity of Leptospira species in the environment.</title>
        <authorList>
            <person name="Vincent A.T."/>
            <person name="Schiettekatte O."/>
            <person name="Bourhy P."/>
            <person name="Veyrier F.J."/>
            <person name="Picardeau M."/>
        </authorList>
    </citation>
    <scope>NUCLEOTIDE SEQUENCE [LARGE SCALE GENOMIC DNA]</scope>
    <source>
        <strain evidence="1">201601109</strain>
    </source>
</reference>
<protein>
    <submittedName>
        <fullName evidence="1">Uncharacterized protein</fullName>
    </submittedName>
</protein>
<dbReference type="AlphaFoldDB" id="A0A6H3NUD0"/>